<dbReference type="PANTHER" id="PTHR30506:SF3">
    <property type="entry name" value="UPF0126 INNER MEMBRANE PROTEIN YADS-RELATED"/>
    <property type="match status" value="1"/>
</dbReference>
<comment type="subcellular location">
    <subcellularLocation>
        <location evidence="1">Cell membrane</location>
        <topology evidence="1">Multi-pass membrane protein</topology>
    </subcellularLocation>
</comment>
<protein>
    <submittedName>
        <fullName evidence="9">Trimeric intracellular cation channel family protein</fullName>
    </submittedName>
</protein>
<evidence type="ECO:0000313" key="10">
    <source>
        <dbReference type="Proteomes" id="UP000830639"/>
    </source>
</evidence>
<evidence type="ECO:0000256" key="4">
    <source>
        <dbReference type="ARBA" id="ARBA00022692"/>
    </source>
</evidence>
<dbReference type="PANTHER" id="PTHR30506">
    <property type="entry name" value="INNER MEMBRANE PROTEIN"/>
    <property type="match status" value="1"/>
</dbReference>
<feature type="transmembrane region" description="Helical" evidence="7">
    <location>
        <begin position="31"/>
        <end position="52"/>
    </location>
</feature>
<feature type="domain" description="Glycine transporter" evidence="8">
    <location>
        <begin position="93"/>
        <end position="161"/>
    </location>
</feature>
<evidence type="ECO:0000256" key="6">
    <source>
        <dbReference type="ARBA" id="ARBA00023136"/>
    </source>
</evidence>
<keyword evidence="4 7" id="KW-0812">Transmembrane</keyword>
<evidence type="ECO:0000256" key="1">
    <source>
        <dbReference type="ARBA" id="ARBA00004651"/>
    </source>
</evidence>
<keyword evidence="3" id="KW-1003">Cell membrane</keyword>
<evidence type="ECO:0000256" key="2">
    <source>
        <dbReference type="ARBA" id="ARBA00008193"/>
    </source>
</evidence>
<dbReference type="Pfam" id="PF03458">
    <property type="entry name" value="Gly_transporter"/>
    <property type="match status" value="2"/>
</dbReference>
<reference evidence="9 10" key="1">
    <citation type="submission" date="2022-04" db="EMBL/GenBank/DDBJ databases">
        <title>Mechanism of arsenic methylation and mitigation arsenic toxicity by Bacillus sp. LH14 from an Arsenic-Contaminated Paddy Soil.</title>
        <authorList>
            <person name="Wang D."/>
        </authorList>
    </citation>
    <scope>NUCLEOTIDE SEQUENCE [LARGE SCALE GENOMIC DNA]</scope>
    <source>
        <strain evidence="9 10">LH14</strain>
    </source>
</reference>
<feature type="transmembrane region" description="Helical" evidence="7">
    <location>
        <begin position="6"/>
        <end position="24"/>
    </location>
</feature>
<feature type="transmembrane region" description="Helical" evidence="7">
    <location>
        <begin position="150"/>
        <end position="167"/>
    </location>
</feature>
<feature type="domain" description="Glycine transporter" evidence="8">
    <location>
        <begin position="6"/>
        <end position="79"/>
    </location>
</feature>
<keyword evidence="5 7" id="KW-1133">Transmembrane helix</keyword>
<evidence type="ECO:0000256" key="7">
    <source>
        <dbReference type="SAM" id="Phobius"/>
    </source>
</evidence>
<name>A0ABY4JGD7_9BACI</name>
<accession>A0ABY4JGD7</accession>
<dbReference type="Proteomes" id="UP000830639">
    <property type="component" value="Chromosome"/>
</dbReference>
<feature type="transmembrane region" description="Helical" evidence="7">
    <location>
        <begin position="92"/>
        <end position="111"/>
    </location>
</feature>
<sequence length="215" mass="23742">METWDLFSIIGTISFALSGAVVAMEEDYDLFGVYILGFATAFGGGALRNLLIGYPINYLWNQTTNFTIALVAMTIIFFFPQLSNKPFKKLDILFDSIGLSAFAILGANYAMELKLPVSAVIVASVLTGIGGGIVRDLLAKRKPMVLHSEVYAFWAILVGVLIGNKFVDTNFELLLLFIVIVLLRLLSVHYNWSLPKRSFKDSTVSLNESSTQKLN</sequence>
<evidence type="ECO:0000313" key="9">
    <source>
        <dbReference type="EMBL" id="UPM52888.1"/>
    </source>
</evidence>
<keyword evidence="10" id="KW-1185">Reference proteome</keyword>
<dbReference type="RefSeq" id="WP_248266233.1">
    <property type="nucleotide sequence ID" value="NZ_CP096034.1"/>
</dbReference>
<evidence type="ECO:0000256" key="5">
    <source>
        <dbReference type="ARBA" id="ARBA00022989"/>
    </source>
</evidence>
<keyword evidence="6 7" id="KW-0472">Membrane</keyword>
<dbReference type="EMBL" id="CP096034">
    <property type="protein sequence ID" value="UPM52888.1"/>
    <property type="molecule type" value="Genomic_DNA"/>
</dbReference>
<organism evidence="9 10">
    <name type="scientific">Gottfriedia acidiceleris</name>
    <dbReference type="NCBI Taxonomy" id="371036"/>
    <lineage>
        <taxon>Bacteria</taxon>
        <taxon>Bacillati</taxon>
        <taxon>Bacillota</taxon>
        <taxon>Bacilli</taxon>
        <taxon>Bacillales</taxon>
        <taxon>Bacillaceae</taxon>
        <taxon>Gottfriedia</taxon>
    </lineage>
</organism>
<proteinExistence type="inferred from homology"/>
<evidence type="ECO:0000256" key="3">
    <source>
        <dbReference type="ARBA" id="ARBA00022475"/>
    </source>
</evidence>
<feature type="transmembrane region" description="Helical" evidence="7">
    <location>
        <begin position="117"/>
        <end position="138"/>
    </location>
</feature>
<evidence type="ECO:0000259" key="8">
    <source>
        <dbReference type="Pfam" id="PF03458"/>
    </source>
</evidence>
<comment type="similarity">
    <text evidence="2">Belongs to the UPF0126 family.</text>
</comment>
<gene>
    <name evidence="9" type="ORF">MY490_13730</name>
</gene>
<feature type="transmembrane region" description="Helical" evidence="7">
    <location>
        <begin position="58"/>
        <end position="80"/>
    </location>
</feature>
<feature type="transmembrane region" description="Helical" evidence="7">
    <location>
        <begin position="173"/>
        <end position="192"/>
    </location>
</feature>
<dbReference type="InterPro" id="IPR005115">
    <property type="entry name" value="Gly_transporter"/>
</dbReference>